<keyword evidence="4" id="KW-0547">Nucleotide-binding</keyword>
<evidence type="ECO:0000256" key="10">
    <source>
        <dbReference type="ARBA" id="ARBA00023242"/>
    </source>
</evidence>
<organism evidence="14 15">
    <name type="scientific">Sporormia fimetaria CBS 119925</name>
    <dbReference type="NCBI Taxonomy" id="1340428"/>
    <lineage>
        <taxon>Eukaryota</taxon>
        <taxon>Fungi</taxon>
        <taxon>Dikarya</taxon>
        <taxon>Ascomycota</taxon>
        <taxon>Pezizomycotina</taxon>
        <taxon>Dothideomycetes</taxon>
        <taxon>Pleosporomycetidae</taxon>
        <taxon>Pleosporales</taxon>
        <taxon>Sporormiaceae</taxon>
        <taxon>Sporormia</taxon>
    </lineage>
</organism>
<keyword evidence="9" id="KW-0238">DNA-binding</keyword>
<keyword evidence="8" id="KW-0156">Chromatin regulator</keyword>
<dbReference type="InterPro" id="IPR014001">
    <property type="entry name" value="Helicase_ATP-bd"/>
</dbReference>
<evidence type="ECO:0000256" key="5">
    <source>
        <dbReference type="ARBA" id="ARBA00022801"/>
    </source>
</evidence>
<evidence type="ECO:0000313" key="15">
    <source>
        <dbReference type="Proteomes" id="UP000799440"/>
    </source>
</evidence>
<dbReference type="GO" id="GO:0005694">
    <property type="term" value="C:chromosome"/>
    <property type="evidence" value="ECO:0007669"/>
    <property type="project" value="UniProtKB-ARBA"/>
</dbReference>
<keyword evidence="7" id="KW-0067">ATP-binding</keyword>
<dbReference type="GO" id="GO:0005634">
    <property type="term" value="C:nucleus"/>
    <property type="evidence" value="ECO:0007669"/>
    <property type="project" value="UniProtKB-SubCell"/>
</dbReference>
<feature type="compositionally biased region" description="Acidic residues" evidence="11">
    <location>
        <begin position="143"/>
        <end position="155"/>
    </location>
</feature>
<gene>
    <name evidence="14" type="ORF">M011DRAFT_483666</name>
</gene>
<dbReference type="InterPro" id="IPR038718">
    <property type="entry name" value="SNF2-like_sf"/>
</dbReference>
<comment type="similarity">
    <text evidence="2">Belongs to the SNF2/RAD54 helicase family.</text>
</comment>
<dbReference type="PANTHER" id="PTHR10799">
    <property type="entry name" value="SNF2/RAD54 HELICASE FAMILY"/>
    <property type="match status" value="1"/>
</dbReference>
<feature type="region of interest" description="Disordered" evidence="11">
    <location>
        <begin position="138"/>
        <end position="162"/>
    </location>
</feature>
<dbReference type="CDD" id="cd18793">
    <property type="entry name" value="SF2_C_SNF"/>
    <property type="match status" value="1"/>
</dbReference>
<dbReference type="Pfam" id="PF00271">
    <property type="entry name" value="Helicase_C"/>
    <property type="match status" value="1"/>
</dbReference>
<dbReference type="Proteomes" id="UP000799440">
    <property type="component" value="Unassembled WGS sequence"/>
</dbReference>
<accession>A0A6A6VJG4</accession>
<feature type="compositionally biased region" description="Polar residues" evidence="11">
    <location>
        <begin position="346"/>
        <end position="357"/>
    </location>
</feature>
<feature type="domain" description="Helicase ATP-binding" evidence="12">
    <location>
        <begin position="599"/>
        <end position="768"/>
    </location>
</feature>
<dbReference type="GO" id="GO:0003677">
    <property type="term" value="F:DNA binding"/>
    <property type="evidence" value="ECO:0007669"/>
    <property type="project" value="UniProtKB-KW"/>
</dbReference>
<dbReference type="EC" id="3.6.4.12" evidence="3"/>
<dbReference type="GO" id="GO:0003678">
    <property type="term" value="F:DNA helicase activity"/>
    <property type="evidence" value="ECO:0007669"/>
    <property type="project" value="UniProtKB-EC"/>
</dbReference>
<feature type="region of interest" description="Disordered" evidence="11">
    <location>
        <begin position="296"/>
        <end position="404"/>
    </location>
</feature>
<dbReference type="GO" id="GO:0016787">
    <property type="term" value="F:hydrolase activity"/>
    <property type="evidence" value="ECO:0007669"/>
    <property type="project" value="UniProtKB-KW"/>
</dbReference>
<dbReference type="InterPro" id="IPR049730">
    <property type="entry name" value="SNF2/RAD54-like_C"/>
</dbReference>
<dbReference type="AlphaFoldDB" id="A0A6A6VJG4"/>
<dbReference type="PROSITE" id="PS51192">
    <property type="entry name" value="HELICASE_ATP_BIND_1"/>
    <property type="match status" value="1"/>
</dbReference>
<evidence type="ECO:0000256" key="9">
    <source>
        <dbReference type="ARBA" id="ARBA00023125"/>
    </source>
</evidence>
<dbReference type="PROSITE" id="PS51194">
    <property type="entry name" value="HELICASE_CTER"/>
    <property type="match status" value="1"/>
</dbReference>
<feature type="compositionally biased region" description="Polar residues" evidence="11">
    <location>
        <begin position="23"/>
        <end position="55"/>
    </location>
</feature>
<dbReference type="GO" id="GO:0005524">
    <property type="term" value="F:ATP binding"/>
    <property type="evidence" value="ECO:0007669"/>
    <property type="project" value="UniProtKB-KW"/>
</dbReference>
<evidence type="ECO:0000313" key="14">
    <source>
        <dbReference type="EMBL" id="KAF2750735.1"/>
    </source>
</evidence>
<dbReference type="SMART" id="SM00490">
    <property type="entry name" value="HELICc"/>
    <property type="match status" value="1"/>
</dbReference>
<keyword evidence="5" id="KW-0378">Hydrolase</keyword>
<evidence type="ECO:0000256" key="4">
    <source>
        <dbReference type="ARBA" id="ARBA00022741"/>
    </source>
</evidence>
<protein>
    <recommendedName>
        <fullName evidence="3">DNA helicase</fullName>
        <ecNumber evidence="3">3.6.4.12</ecNumber>
    </recommendedName>
</protein>
<evidence type="ECO:0000256" key="6">
    <source>
        <dbReference type="ARBA" id="ARBA00022806"/>
    </source>
</evidence>
<sequence>MYRRDPIISSSPPPGAEARSAHFSGSSDELSEPYVTQATLPWSPQRPSRTTSRAPDSSYAPYGPTQPTQILHSPHRPQQRAHIQVARSSPQATYQASASRVLNFMSSQPHVPVPVPMNLMQPQGTYRVFNPQPVARPPLIDITSDDPPVDIDSQDEDIRGSNIRPSNFELMRSTTSVVEETPQKPSFGSGLSGYAYDASRKRSADDDISSPPQMKRVQVGRQTGPSRAMPVQAGPSRAMPVRADLRLEDIQREDYRRKVQRLKALNPSWSIRMLYDTLVAYRGDYEAAKRVVDRDLDDELNSSPQRGVAVSRAPTAPTYQPKKTTQRGLAVPIQSIQDKFSKVRQSKPQPETITISDSPPKPKRRLIRGPRPGGSSAKSIHVSEDEDEGIRLQNSDDSDASAEEEVELDEEGLLEFFNTCSVEAMVDLSSQKEEDIRAILDKRPFESLADIEDTHVGGSEPKNGKKARKPKITFGKRLVESASNMWYGFNAVDQLVQQCQARGKPIAAGMATWGVDVFGASTDGELALTNLETLGDTRDSGLGTPSGAGTPRSSNGSERDLESSRKSRTGKATLLKKPSVMSPDIELKDYQVVGLNWLNLLWENGVSGILADDMGLGKTCQVISFLSHLYEQNVPGPHLIVVPGSTLENWLREFENFAPQLKEHVEPYYGLQAARMEQQQIILDNLDDIYVIVTTYDLACKPADNKFLRQCKPQACIFDEGHVLRNSVTQRYKSLMRIPAKFRLLLTGTPLQNSLRELASILAFIMPDIFNEVKDNLEVVFKHKAKVNEADSHELLLSTQRIQRARSMMTPFILRRKKAQVLKHLPKKTCRVEYCELTDLQRKLYSAEREKQKQVLIDRANGIQSKEQTNVMMKLRQAAIHPLLFRVHYTDKIIQEMAKACLKEERFANSVSDIIYEELQQYQDYQCHELCTKYPGALGRFALKNEEWMDSGKVKKLAELLKGYIENGDRTLIFSQFTSVMDILQWVLDTLDISYSRLDGQTPIVERQALLDQFYKDESISVFMLSTKSGGAGINLACANKVIIFDSSFNPQDDVQAENRAHRVGQTREVEVVRLVTRETVEEQIHALGVSKLELDKMVSGEGIKEEEVEGRGMEAVEKMMLEELKEENGDVREVFLNGLKSAGLDMSAA</sequence>
<feature type="region of interest" description="Disordered" evidence="11">
    <location>
        <begin position="1"/>
        <end position="77"/>
    </location>
</feature>
<dbReference type="OrthoDB" id="5857104at2759"/>
<evidence type="ECO:0000259" key="12">
    <source>
        <dbReference type="PROSITE" id="PS51192"/>
    </source>
</evidence>
<dbReference type="GO" id="GO:0140658">
    <property type="term" value="F:ATP-dependent chromatin remodeler activity"/>
    <property type="evidence" value="ECO:0007669"/>
    <property type="project" value="UniProtKB-ARBA"/>
</dbReference>
<dbReference type="InterPro" id="IPR000330">
    <property type="entry name" value="SNF2_N"/>
</dbReference>
<feature type="region of interest" description="Disordered" evidence="11">
    <location>
        <begin position="198"/>
        <end position="236"/>
    </location>
</feature>
<dbReference type="FunFam" id="3.40.50.10810:FF:000014">
    <property type="entry name" value="SWI/SNF-related matrix-associated actin-dependent regulator of chromatin subfamily A containing DEAD/H box 1"/>
    <property type="match status" value="1"/>
</dbReference>
<reference evidence="14" key="1">
    <citation type="journal article" date="2020" name="Stud. Mycol.">
        <title>101 Dothideomycetes genomes: a test case for predicting lifestyles and emergence of pathogens.</title>
        <authorList>
            <person name="Haridas S."/>
            <person name="Albert R."/>
            <person name="Binder M."/>
            <person name="Bloem J."/>
            <person name="Labutti K."/>
            <person name="Salamov A."/>
            <person name="Andreopoulos B."/>
            <person name="Baker S."/>
            <person name="Barry K."/>
            <person name="Bills G."/>
            <person name="Bluhm B."/>
            <person name="Cannon C."/>
            <person name="Castanera R."/>
            <person name="Culley D."/>
            <person name="Daum C."/>
            <person name="Ezra D."/>
            <person name="Gonzalez J."/>
            <person name="Henrissat B."/>
            <person name="Kuo A."/>
            <person name="Liang C."/>
            <person name="Lipzen A."/>
            <person name="Lutzoni F."/>
            <person name="Magnuson J."/>
            <person name="Mondo S."/>
            <person name="Nolan M."/>
            <person name="Ohm R."/>
            <person name="Pangilinan J."/>
            <person name="Park H.-J."/>
            <person name="Ramirez L."/>
            <person name="Alfaro M."/>
            <person name="Sun H."/>
            <person name="Tritt A."/>
            <person name="Yoshinaga Y."/>
            <person name="Zwiers L.-H."/>
            <person name="Turgeon B."/>
            <person name="Goodwin S."/>
            <person name="Spatafora J."/>
            <person name="Crous P."/>
            <person name="Grigoriev I."/>
        </authorList>
    </citation>
    <scope>NUCLEOTIDE SEQUENCE</scope>
    <source>
        <strain evidence="14">CBS 119925</strain>
    </source>
</reference>
<dbReference type="Gene3D" id="3.40.50.300">
    <property type="entry name" value="P-loop containing nucleotide triphosphate hydrolases"/>
    <property type="match status" value="1"/>
</dbReference>
<dbReference type="SUPFAM" id="SSF52540">
    <property type="entry name" value="P-loop containing nucleoside triphosphate hydrolases"/>
    <property type="match status" value="2"/>
</dbReference>
<dbReference type="InterPro" id="IPR001650">
    <property type="entry name" value="Helicase_C-like"/>
</dbReference>
<dbReference type="EMBL" id="MU006563">
    <property type="protein sequence ID" value="KAF2750735.1"/>
    <property type="molecule type" value="Genomic_DNA"/>
</dbReference>
<evidence type="ECO:0000256" key="8">
    <source>
        <dbReference type="ARBA" id="ARBA00022853"/>
    </source>
</evidence>
<dbReference type="Pfam" id="PF00176">
    <property type="entry name" value="SNF2-rel_dom"/>
    <property type="match status" value="1"/>
</dbReference>
<evidence type="ECO:0000256" key="3">
    <source>
        <dbReference type="ARBA" id="ARBA00012551"/>
    </source>
</evidence>
<evidence type="ECO:0000256" key="1">
    <source>
        <dbReference type="ARBA" id="ARBA00004123"/>
    </source>
</evidence>
<feature type="compositionally biased region" description="Polar residues" evidence="11">
    <location>
        <begin position="317"/>
        <end position="327"/>
    </location>
</feature>
<feature type="domain" description="Helicase C-terminal" evidence="13">
    <location>
        <begin position="956"/>
        <end position="1115"/>
    </location>
</feature>
<evidence type="ECO:0000256" key="7">
    <source>
        <dbReference type="ARBA" id="ARBA00022840"/>
    </source>
</evidence>
<proteinExistence type="inferred from homology"/>
<keyword evidence="6" id="KW-0347">Helicase</keyword>
<keyword evidence="10" id="KW-0539">Nucleus</keyword>
<name>A0A6A6VJG4_9PLEO</name>
<evidence type="ECO:0000256" key="2">
    <source>
        <dbReference type="ARBA" id="ARBA00007025"/>
    </source>
</evidence>
<evidence type="ECO:0000256" key="11">
    <source>
        <dbReference type="SAM" id="MobiDB-lite"/>
    </source>
</evidence>
<dbReference type="Gene3D" id="3.40.50.10810">
    <property type="entry name" value="Tandem AAA-ATPase domain"/>
    <property type="match status" value="1"/>
</dbReference>
<feature type="region of interest" description="Disordered" evidence="11">
    <location>
        <begin position="534"/>
        <end position="575"/>
    </location>
</feature>
<comment type="subcellular location">
    <subcellularLocation>
        <location evidence="1">Nucleus</location>
    </subcellularLocation>
</comment>
<evidence type="ECO:0000259" key="13">
    <source>
        <dbReference type="PROSITE" id="PS51194"/>
    </source>
</evidence>
<keyword evidence="15" id="KW-1185">Reference proteome</keyword>
<dbReference type="InterPro" id="IPR027417">
    <property type="entry name" value="P-loop_NTPase"/>
</dbReference>
<dbReference type="SMART" id="SM00487">
    <property type="entry name" value="DEXDc"/>
    <property type="match status" value="1"/>
</dbReference>